<dbReference type="InterPro" id="IPR003653">
    <property type="entry name" value="Peptidase_C48_C"/>
</dbReference>
<feature type="region of interest" description="Disordered" evidence="4">
    <location>
        <begin position="462"/>
        <end position="488"/>
    </location>
</feature>
<dbReference type="GO" id="GO:0019783">
    <property type="term" value="F:ubiquitin-like protein peptidase activity"/>
    <property type="evidence" value="ECO:0007669"/>
    <property type="project" value="UniProtKB-ARBA"/>
</dbReference>
<evidence type="ECO:0000313" key="7">
    <source>
        <dbReference type="Proteomes" id="UP000076584"/>
    </source>
</evidence>
<keyword evidence="3" id="KW-0378">Hydrolase</keyword>
<dbReference type="GO" id="GO:0006508">
    <property type="term" value="P:proteolysis"/>
    <property type="evidence" value="ECO:0007669"/>
    <property type="project" value="UniProtKB-KW"/>
</dbReference>
<dbReference type="Pfam" id="PF02902">
    <property type="entry name" value="Peptidase_C48"/>
    <property type="match status" value="1"/>
</dbReference>
<dbReference type="GO" id="GO:0008234">
    <property type="term" value="F:cysteine-type peptidase activity"/>
    <property type="evidence" value="ECO:0007669"/>
    <property type="project" value="InterPro"/>
</dbReference>
<evidence type="ECO:0000313" key="6">
    <source>
        <dbReference type="EMBL" id="KZL88356.1"/>
    </source>
</evidence>
<dbReference type="STRING" id="1573173.A0A161X3J9"/>
<sequence>MATVHSPKLQAPAEVLLSSNGSLNHDITPLERALCILNSFTPHREDSTISRLWCNLQTEFQRATSNPDEAIVLSSLSPSSLTNLDKARKTSPALSSLPSLPIPEKPVSFASWAFKKVDHKIICLATKNEFSDHLRVENGKGKDKGSKGSGGRGTRLNAVAHSFGVTPSLFCFLFGKEVFPGCRPALQALRNLKLSQPECNINTLFAAYENTSAHETNPGITKADNVLRKRFKDAITSLDPEAWPTSTVKEASRKEPTRSMPAIPTLPASTYHLPSNRESEDDVPEEDEIEEAPVVTACAQSQNNSALAGEQSRALRGATHDHSGDDTNHSANSLDTAYFLTDGGEQYGTRQRDDNGLSFSPSAESESEEEPEQQRNNPHTRLSIIGDTQASFQQPLSQSLEHIPSSPGESVFFELSPTPLDESPVCGSAPSTPTQYDASFPFRFHRSDKHNPLDGKLCRKRPAAHQEDHETMSKQMRLSKAKPEKPGWHLETFGSPISGKGTSSGLNEPTKLFPQATKRSTRPCLEMLSTAGDSLEQEQWLNDVAVNTLLSRLSGPETAVLDCLTVESQLTARRSSMLRERLEGKEVVLIPVHENANHWVLYTFDLKNENLTRYDSLRSLSNSAMTHNSSTQKVSRLCPQQEQGNTWDCGIYVVWFARKIANRVSVNGAVGVNRIGLRHELYTSAAASISADALHEDWLPLVNRPSCFALAKWILEHRARNNDLEKLRRPTYFQHGDVWRMLQKDAHHTVQGALAAIVSRLHASHEIHLHAAAEAERLQREGMKKEEEELASYCKAVNLIPLLRIPSALYNTQGEKQILASFASMAEAINAFVKEKQLVPSSSDDLWDSHQDHHRNHTISRLYRLCVVHILVLRYAVAKFSPTGQGEALIL</sequence>
<dbReference type="Proteomes" id="UP000076584">
    <property type="component" value="Unassembled WGS sequence"/>
</dbReference>
<evidence type="ECO:0000256" key="3">
    <source>
        <dbReference type="ARBA" id="ARBA00022801"/>
    </source>
</evidence>
<feature type="region of interest" description="Disordered" evidence="4">
    <location>
        <begin position="244"/>
        <end position="377"/>
    </location>
</feature>
<evidence type="ECO:0000256" key="2">
    <source>
        <dbReference type="ARBA" id="ARBA00022670"/>
    </source>
</evidence>
<protein>
    <submittedName>
        <fullName evidence="6">Ulp1 protease family protein</fullName>
    </submittedName>
</protein>
<name>A0A161X3J9_COLIC</name>
<dbReference type="Gene3D" id="3.40.395.10">
    <property type="entry name" value="Adenoviral Proteinase, Chain A"/>
    <property type="match status" value="1"/>
</dbReference>
<keyword evidence="2 6" id="KW-0645">Protease</keyword>
<comment type="caution">
    <text evidence="6">The sequence shown here is derived from an EMBL/GenBank/DDBJ whole genome shotgun (WGS) entry which is preliminary data.</text>
</comment>
<dbReference type="EMBL" id="LFIW01000001">
    <property type="protein sequence ID" value="KZL88356.1"/>
    <property type="molecule type" value="Genomic_DNA"/>
</dbReference>
<dbReference type="InterPro" id="IPR038765">
    <property type="entry name" value="Papain-like_cys_pep_sf"/>
</dbReference>
<dbReference type="SUPFAM" id="SSF54001">
    <property type="entry name" value="Cysteine proteinases"/>
    <property type="match status" value="1"/>
</dbReference>
<dbReference type="AlphaFoldDB" id="A0A161X3J9"/>
<feature type="compositionally biased region" description="Basic and acidic residues" evidence="4">
    <location>
        <begin position="318"/>
        <end position="328"/>
    </location>
</feature>
<evidence type="ECO:0000256" key="1">
    <source>
        <dbReference type="ARBA" id="ARBA00005234"/>
    </source>
</evidence>
<keyword evidence="7" id="KW-1185">Reference proteome</keyword>
<feature type="domain" description="Ubiquitin-like protease family profile" evidence="5">
    <location>
        <begin position="525"/>
        <end position="660"/>
    </location>
</feature>
<evidence type="ECO:0000256" key="4">
    <source>
        <dbReference type="SAM" id="MobiDB-lite"/>
    </source>
</evidence>
<evidence type="ECO:0000259" key="5">
    <source>
        <dbReference type="PROSITE" id="PS50600"/>
    </source>
</evidence>
<comment type="similarity">
    <text evidence="1">Belongs to the peptidase C48 family.</text>
</comment>
<reference evidence="6 7" key="1">
    <citation type="submission" date="2015-06" db="EMBL/GenBank/DDBJ databases">
        <title>Survival trade-offs in plant roots during colonization by closely related pathogenic and mutualistic fungi.</title>
        <authorList>
            <person name="Hacquard S."/>
            <person name="Kracher B."/>
            <person name="Hiruma K."/>
            <person name="Weinman A."/>
            <person name="Muench P."/>
            <person name="Garrido Oter R."/>
            <person name="Ver Loren van Themaat E."/>
            <person name="Dallerey J.-F."/>
            <person name="Damm U."/>
            <person name="Henrissat B."/>
            <person name="Lespinet O."/>
            <person name="Thon M."/>
            <person name="Kemen E."/>
            <person name="McHardy A.C."/>
            <person name="Schulze-Lefert P."/>
            <person name="O'Connell R.J."/>
        </authorList>
    </citation>
    <scope>NUCLEOTIDE SEQUENCE [LARGE SCALE GENOMIC DNA]</scope>
    <source>
        <strain evidence="6 7">MAFF 238704</strain>
    </source>
</reference>
<feature type="compositionally biased region" description="Acidic residues" evidence="4">
    <location>
        <begin position="279"/>
        <end position="291"/>
    </location>
</feature>
<organism evidence="6 7">
    <name type="scientific">Colletotrichum incanum</name>
    <name type="common">Soybean anthracnose fungus</name>
    <dbReference type="NCBI Taxonomy" id="1573173"/>
    <lineage>
        <taxon>Eukaryota</taxon>
        <taxon>Fungi</taxon>
        <taxon>Dikarya</taxon>
        <taxon>Ascomycota</taxon>
        <taxon>Pezizomycotina</taxon>
        <taxon>Sordariomycetes</taxon>
        <taxon>Hypocreomycetidae</taxon>
        <taxon>Glomerellales</taxon>
        <taxon>Glomerellaceae</taxon>
        <taxon>Colletotrichum</taxon>
        <taxon>Colletotrichum spaethianum species complex</taxon>
    </lineage>
</organism>
<dbReference type="PROSITE" id="PS50600">
    <property type="entry name" value="ULP_PROTEASE"/>
    <property type="match status" value="1"/>
</dbReference>
<gene>
    <name evidence="6" type="ORF">CI238_12714</name>
</gene>
<accession>A0A161X3J9</accession>
<proteinExistence type="inferred from homology"/>